<name>A0ABQ5C792_9ASTR</name>
<evidence type="ECO:0000313" key="3">
    <source>
        <dbReference type="Proteomes" id="UP001151760"/>
    </source>
</evidence>
<gene>
    <name evidence="2" type="ORF">Tco_0892823</name>
</gene>
<proteinExistence type="predicted"/>
<comment type="caution">
    <text evidence="2">The sequence shown here is derived from an EMBL/GenBank/DDBJ whole genome shotgun (WGS) entry which is preliminary data.</text>
</comment>
<keyword evidence="3" id="KW-1185">Reference proteome</keyword>
<dbReference type="EMBL" id="BQNB010014008">
    <property type="protein sequence ID" value="GJT22886.1"/>
    <property type="molecule type" value="Genomic_DNA"/>
</dbReference>
<evidence type="ECO:0000256" key="1">
    <source>
        <dbReference type="SAM" id="MobiDB-lite"/>
    </source>
</evidence>
<accession>A0ABQ5C792</accession>
<evidence type="ECO:0000313" key="2">
    <source>
        <dbReference type="EMBL" id="GJT22886.1"/>
    </source>
</evidence>
<dbReference type="Proteomes" id="UP001151760">
    <property type="component" value="Unassembled WGS sequence"/>
</dbReference>
<organism evidence="2 3">
    <name type="scientific">Tanacetum coccineum</name>
    <dbReference type="NCBI Taxonomy" id="301880"/>
    <lineage>
        <taxon>Eukaryota</taxon>
        <taxon>Viridiplantae</taxon>
        <taxon>Streptophyta</taxon>
        <taxon>Embryophyta</taxon>
        <taxon>Tracheophyta</taxon>
        <taxon>Spermatophyta</taxon>
        <taxon>Magnoliopsida</taxon>
        <taxon>eudicotyledons</taxon>
        <taxon>Gunneridae</taxon>
        <taxon>Pentapetalae</taxon>
        <taxon>asterids</taxon>
        <taxon>campanulids</taxon>
        <taxon>Asterales</taxon>
        <taxon>Asteraceae</taxon>
        <taxon>Asteroideae</taxon>
        <taxon>Anthemideae</taxon>
        <taxon>Anthemidinae</taxon>
        <taxon>Tanacetum</taxon>
    </lineage>
</organism>
<reference evidence="2" key="2">
    <citation type="submission" date="2022-01" db="EMBL/GenBank/DDBJ databases">
        <authorList>
            <person name="Yamashiro T."/>
            <person name="Shiraishi A."/>
            <person name="Satake H."/>
            <person name="Nakayama K."/>
        </authorList>
    </citation>
    <scope>NUCLEOTIDE SEQUENCE</scope>
</reference>
<feature type="region of interest" description="Disordered" evidence="1">
    <location>
        <begin position="135"/>
        <end position="199"/>
    </location>
</feature>
<protein>
    <submittedName>
        <fullName evidence="2">Uncharacterized protein</fullName>
    </submittedName>
</protein>
<reference evidence="2" key="1">
    <citation type="journal article" date="2022" name="Int. J. Mol. Sci.">
        <title>Draft Genome of Tanacetum Coccineum: Genomic Comparison of Closely Related Tanacetum-Family Plants.</title>
        <authorList>
            <person name="Yamashiro T."/>
            <person name="Shiraishi A."/>
            <person name="Nakayama K."/>
            <person name="Satake H."/>
        </authorList>
    </citation>
    <scope>NUCLEOTIDE SEQUENCE</scope>
</reference>
<feature type="compositionally biased region" description="Basic and acidic residues" evidence="1">
    <location>
        <begin position="153"/>
        <end position="164"/>
    </location>
</feature>
<sequence length="473" mass="54735">MVDAYLGTRLRDSIQKDLRSYTVEFKKEAQAEKERYIDLIEKSVKDIINDEVKTQLPQILPKAVSDFATPVIKSTVIESLEDAVLAKSSSQPQSTYKATTSLTELELKKILIDKMEKIQSNLIADEHKELYKALDKDEDPPAGSDHGMKRQKTSKDAEFTKGQDMDNTDDQQNVEAASKYDGFKKPKRPSTPDSDWNVVKSFDFRPPQTWISKIAQAEKPPISFDKLMNTPIDFLTYVMNHLNIDNLIKDHLVGPVFNILKGTCRSCVELEYNIKECYKAVLKDNESMDLQASWCPTDVLIHEKNKAVTKVKEGDFPRLHLHGIEDMMLLLVPKKLSDLERDVIFDLGVALRMFTRCIVILKRVEDLQLGIKRYQKKLNITKPETFRSNISNIIPYTAYNNPQGIIYEYKYKRNRLMRMDELYKFSDKMLTSVRSILHDFASNLRMDYLLEEKMEYFSTERGLATDRLIDKQL</sequence>